<dbReference type="Proteomes" id="UP000195402">
    <property type="component" value="Unassembled WGS sequence"/>
</dbReference>
<dbReference type="PANTHER" id="PTHR35687:SF1">
    <property type="entry name" value="OS07G0516700 PROTEIN"/>
    <property type="match status" value="1"/>
</dbReference>
<sequence length="120" mass="14261">MNLLMMNKRPYGYTRMEIEDPEDLKHRKAQFMIYKVMQQADFKKNTKQSASNLRVRICRLKVRIGNKLKRLRKSMLFNISVVRVCVCKQFMGQLKNWKGLIIGNRQNLPMNSTLPSHFLN</sequence>
<dbReference type="STRING" id="56857.A0A200QJI7"/>
<dbReference type="OMA" id="RICRLKV"/>
<reference evidence="1 2" key="1">
    <citation type="journal article" date="2017" name="Mol. Plant">
        <title>The Genome of Medicinal Plant Macleaya cordata Provides New Insights into Benzylisoquinoline Alkaloids Metabolism.</title>
        <authorList>
            <person name="Liu X."/>
            <person name="Liu Y."/>
            <person name="Huang P."/>
            <person name="Ma Y."/>
            <person name="Qing Z."/>
            <person name="Tang Q."/>
            <person name="Cao H."/>
            <person name="Cheng P."/>
            <person name="Zheng Y."/>
            <person name="Yuan Z."/>
            <person name="Zhou Y."/>
            <person name="Liu J."/>
            <person name="Tang Z."/>
            <person name="Zhuo Y."/>
            <person name="Zhang Y."/>
            <person name="Yu L."/>
            <person name="Huang J."/>
            <person name="Yang P."/>
            <person name="Peng Q."/>
            <person name="Zhang J."/>
            <person name="Jiang W."/>
            <person name="Zhang Z."/>
            <person name="Lin K."/>
            <person name="Ro D.K."/>
            <person name="Chen X."/>
            <person name="Xiong X."/>
            <person name="Shang Y."/>
            <person name="Huang S."/>
            <person name="Zeng J."/>
        </authorList>
    </citation>
    <scope>NUCLEOTIDE SEQUENCE [LARGE SCALE GENOMIC DNA]</scope>
    <source>
        <strain evidence="2">cv. BLH2017</strain>
        <tissue evidence="1">Root</tissue>
    </source>
</reference>
<dbReference type="AlphaFoldDB" id="A0A200QJI7"/>
<evidence type="ECO:0000313" key="1">
    <source>
        <dbReference type="EMBL" id="OVA10547.1"/>
    </source>
</evidence>
<evidence type="ECO:0000313" key="2">
    <source>
        <dbReference type="Proteomes" id="UP000195402"/>
    </source>
</evidence>
<dbReference type="PANTHER" id="PTHR35687">
    <property type="entry name" value="OS07G0516700 PROTEIN"/>
    <property type="match status" value="1"/>
</dbReference>
<dbReference type="InParanoid" id="A0A200QJI7"/>
<dbReference type="EMBL" id="MVGT01001898">
    <property type="protein sequence ID" value="OVA10547.1"/>
    <property type="molecule type" value="Genomic_DNA"/>
</dbReference>
<organism evidence="1 2">
    <name type="scientific">Macleaya cordata</name>
    <name type="common">Five-seeded plume-poppy</name>
    <name type="synonym">Bocconia cordata</name>
    <dbReference type="NCBI Taxonomy" id="56857"/>
    <lineage>
        <taxon>Eukaryota</taxon>
        <taxon>Viridiplantae</taxon>
        <taxon>Streptophyta</taxon>
        <taxon>Embryophyta</taxon>
        <taxon>Tracheophyta</taxon>
        <taxon>Spermatophyta</taxon>
        <taxon>Magnoliopsida</taxon>
        <taxon>Ranunculales</taxon>
        <taxon>Papaveraceae</taxon>
        <taxon>Papaveroideae</taxon>
        <taxon>Macleaya</taxon>
    </lineage>
</organism>
<accession>A0A200QJI7</accession>
<proteinExistence type="predicted"/>
<name>A0A200QJI7_MACCD</name>
<gene>
    <name evidence="1" type="ORF">BVC80_8987g19</name>
</gene>
<comment type="caution">
    <text evidence="1">The sequence shown here is derived from an EMBL/GenBank/DDBJ whole genome shotgun (WGS) entry which is preliminary data.</text>
</comment>
<dbReference type="OrthoDB" id="1909082at2759"/>
<protein>
    <submittedName>
        <fullName evidence="1">Uncharacterized protein</fullName>
    </submittedName>
</protein>
<keyword evidence="2" id="KW-1185">Reference proteome</keyword>